<keyword evidence="2" id="KW-0808">Transferase</keyword>
<name>A0A015X5U5_BACFG</name>
<gene>
    <name evidence="2" type="ORF">M125_5412</name>
</gene>
<feature type="domain" description="N-acetyltransferase" evidence="1">
    <location>
        <begin position="1"/>
        <end position="151"/>
    </location>
</feature>
<evidence type="ECO:0000313" key="3">
    <source>
        <dbReference type="Proteomes" id="UP000020773"/>
    </source>
</evidence>
<protein>
    <submittedName>
        <fullName evidence="2">Acetyltransferase family protein</fullName>
    </submittedName>
</protein>
<dbReference type="InterPro" id="IPR000182">
    <property type="entry name" value="GNAT_dom"/>
</dbReference>
<dbReference type="Pfam" id="PF00583">
    <property type="entry name" value="Acetyltransf_1"/>
    <property type="match status" value="1"/>
</dbReference>
<dbReference type="InterPro" id="IPR016181">
    <property type="entry name" value="Acyl_CoA_acyltransferase"/>
</dbReference>
<dbReference type="PATRIC" id="fig|1339316.3.peg.5116"/>
<sequence length="151" mass="18101">MVFKKIREHKEYIQDAASWFQAKWDIPQEEYLKSMNESLLKETSIPQWYIMLENDNSIIGGIGVIENDFHNRKDLTPNICALYVDEKYRRQGVAGYMLKQVCDDMKLLGINRLYLVTEHTDFYEKYDWSFLCMVQEENESNMLRMYSKNLD</sequence>
<dbReference type="GO" id="GO:0016747">
    <property type="term" value="F:acyltransferase activity, transferring groups other than amino-acyl groups"/>
    <property type="evidence" value="ECO:0007669"/>
    <property type="project" value="InterPro"/>
</dbReference>
<dbReference type="EMBL" id="JGDB01000339">
    <property type="protein sequence ID" value="EXY87955.1"/>
    <property type="molecule type" value="Genomic_DNA"/>
</dbReference>
<dbReference type="AlphaFoldDB" id="A0A015X5U5"/>
<dbReference type="PROSITE" id="PS51186">
    <property type="entry name" value="GNAT"/>
    <property type="match status" value="1"/>
</dbReference>
<evidence type="ECO:0000313" key="2">
    <source>
        <dbReference type="EMBL" id="EXY87955.1"/>
    </source>
</evidence>
<comment type="caution">
    <text evidence="2">The sequence shown here is derived from an EMBL/GenBank/DDBJ whole genome shotgun (WGS) entry which is preliminary data.</text>
</comment>
<dbReference type="SUPFAM" id="SSF55729">
    <property type="entry name" value="Acyl-CoA N-acyltransferases (Nat)"/>
    <property type="match status" value="1"/>
</dbReference>
<dbReference type="CDD" id="cd04301">
    <property type="entry name" value="NAT_SF"/>
    <property type="match status" value="1"/>
</dbReference>
<dbReference type="Proteomes" id="UP000020773">
    <property type="component" value="Unassembled WGS sequence"/>
</dbReference>
<organism evidence="2 3">
    <name type="scientific">Bacteroides fragilis str. 3998T(B)3</name>
    <dbReference type="NCBI Taxonomy" id="1339316"/>
    <lineage>
        <taxon>Bacteria</taxon>
        <taxon>Pseudomonadati</taxon>
        <taxon>Bacteroidota</taxon>
        <taxon>Bacteroidia</taxon>
        <taxon>Bacteroidales</taxon>
        <taxon>Bacteroidaceae</taxon>
        <taxon>Bacteroides</taxon>
    </lineage>
</organism>
<dbReference type="GeneID" id="93407462"/>
<reference evidence="2 3" key="1">
    <citation type="submission" date="2014-02" db="EMBL/GenBank/DDBJ databases">
        <authorList>
            <person name="Sears C."/>
            <person name="Carroll K."/>
            <person name="Sack B.R."/>
            <person name="Qadri F."/>
            <person name="Myers L.L."/>
            <person name="Chung G.-T."/>
            <person name="Escheverria P."/>
            <person name="Fraser C.M."/>
            <person name="Sadzewicz L."/>
            <person name="Shefchek K.A."/>
            <person name="Tallon L."/>
            <person name="Das S.P."/>
            <person name="Daugherty S."/>
            <person name="Mongodin E.F."/>
        </authorList>
    </citation>
    <scope>NUCLEOTIDE SEQUENCE [LARGE SCALE GENOMIC DNA]</scope>
    <source>
        <strain evidence="3">3998T(B)3</strain>
    </source>
</reference>
<accession>A0A015X5U5</accession>
<dbReference type="RefSeq" id="WP_042971852.1">
    <property type="nucleotide sequence ID" value="NZ_JGDB01000339.1"/>
</dbReference>
<proteinExistence type="predicted"/>
<dbReference type="Gene3D" id="3.40.630.30">
    <property type="match status" value="1"/>
</dbReference>
<evidence type="ECO:0000259" key="1">
    <source>
        <dbReference type="PROSITE" id="PS51186"/>
    </source>
</evidence>